<evidence type="ECO:0000313" key="2">
    <source>
        <dbReference type="Proteomes" id="UP000187283"/>
    </source>
</evidence>
<evidence type="ECO:0000313" key="1">
    <source>
        <dbReference type="EMBL" id="OMJ18325.1"/>
    </source>
</evidence>
<name>A0A1R1XUQ0_9FUNG</name>
<dbReference type="EMBL" id="LSSN01001783">
    <property type="protein sequence ID" value="OMJ18325.1"/>
    <property type="molecule type" value="Genomic_DNA"/>
</dbReference>
<organism evidence="1 2">
    <name type="scientific">Smittium culicis</name>
    <dbReference type="NCBI Taxonomy" id="133412"/>
    <lineage>
        <taxon>Eukaryota</taxon>
        <taxon>Fungi</taxon>
        <taxon>Fungi incertae sedis</taxon>
        <taxon>Zoopagomycota</taxon>
        <taxon>Kickxellomycotina</taxon>
        <taxon>Harpellomycetes</taxon>
        <taxon>Harpellales</taxon>
        <taxon>Legeriomycetaceae</taxon>
        <taxon>Smittium</taxon>
    </lineage>
</organism>
<proteinExistence type="predicted"/>
<dbReference type="AlphaFoldDB" id="A0A1R1XUQ0"/>
<sequence>MLLLSHNRDKCGCISNPGHSARIAARCFLIYGNDHARYVAAISAYIVDVLALVVSDVSDRVGQERVKCVTWRTAVVGICPARHFRGFSVAAHVAVDEPSAGIACESGFDVAQEQVGGDGVVFALGQAVNITMSSKIRYGQHWQCK</sequence>
<accession>A0A1R1XUQ0</accession>
<protein>
    <submittedName>
        <fullName evidence="1">Uncharacterized protein</fullName>
    </submittedName>
</protein>
<keyword evidence="2" id="KW-1185">Reference proteome</keyword>
<dbReference type="Proteomes" id="UP000187283">
    <property type="component" value="Unassembled WGS sequence"/>
</dbReference>
<comment type="caution">
    <text evidence="1">The sequence shown here is derived from an EMBL/GenBank/DDBJ whole genome shotgun (WGS) entry which is preliminary data.</text>
</comment>
<reference evidence="1 2" key="1">
    <citation type="submission" date="2017-01" db="EMBL/GenBank/DDBJ databases">
        <authorList>
            <person name="Mah S.A."/>
            <person name="Swanson W.J."/>
            <person name="Moy G.W."/>
            <person name="Vacquier V.D."/>
        </authorList>
    </citation>
    <scope>NUCLEOTIDE SEQUENCE [LARGE SCALE GENOMIC DNA]</scope>
    <source>
        <strain evidence="1 2">GSMNP</strain>
    </source>
</reference>
<gene>
    <name evidence="1" type="ORF">AYI70_g5414</name>
</gene>